<evidence type="ECO:0008006" key="4">
    <source>
        <dbReference type="Google" id="ProtNLM"/>
    </source>
</evidence>
<keyword evidence="1" id="KW-0812">Transmembrane</keyword>
<feature type="transmembrane region" description="Helical" evidence="1">
    <location>
        <begin position="32"/>
        <end position="50"/>
    </location>
</feature>
<evidence type="ECO:0000256" key="1">
    <source>
        <dbReference type="SAM" id="Phobius"/>
    </source>
</evidence>
<evidence type="ECO:0000313" key="2">
    <source>
        <dbReference type="EMBL" id="WAZ25444.1"/>
    </source>
</evidence>
<dbReference type="Proteomes" id="UP001164439">
    <property type="component" value="Chromosome"/>
</dbReference>
<evidence type="ECO:0000313" key="3">
    <source>
        <dbReference type="Proteomes" id="UP001164439"/>
    </source>
</evidence>
<organism evidence="2 3">
    <name type="scientific">Streptomyces cinnabarinus</name>
    <dbReference type="NCBI Taxonomy" id="67287"/>
    <lineage>
        <taxon>Bacteria</taxon>
        <taxon>Bacillati</taxon>
        <taxon>Actinomycetota</taxon>
        <taxon>Actinomycetes</taxon>
        <taxon>Kitasatosporales</taxon>
        <taxon>Streptomycetaceae</taxon>
        <taxon>Streptomyces</taxon>
    </lineage>
</organism>
<feature type="transmembrane region" description="Helical" evidence="1">
    <location>
        <begin position="92"/>
        <end position="112"/>
    </location>
</feature>
<protein>
    <recommendedName>
        <fullName evidence="4">Integral membrane protein</fullName>
    </recommendedName>
</protein>
<keyword evidence="3" id="KW-1185">Reference proteome</keyword>
<name>A0ABY7KRF0_9ACTN</name>
<gene>
    <name evidence="2" type="ORF">STRCI_006945</name>
</gene>
<dbReference type="RefSeq" id="WP_269662924.1">
    <property type="nucleotide sequence ID" value="NZ_CP114413.1"/>
</dbReference>
<keyword evidence="1" id="KW-0472">Membrane</keyword>
<keyword evidence="1" id="KW-1133">Transmembrane helix</keyword>
<reference evidence="2" key="1">
    <citation type="submission" date="2022-12" db="EMBL/GenBank/DDBJ databases">
        <authorList>
            <person name="Ruckert C."/>
            <person name="Busche T."/>
            <person name="Kalinowski J."/>
            <person name="Wittmann C."/>
        </authorList>
    </citation>
    <scope>NUCLEOTIDE SEQUENCE</scope>
    <source>
        <strain evidence="2">DSM 40467</strain>
    </source>
</reference>
<dbReference type="EMBL" id="CP114413">
    <property type="protein sequence ID" value="WAZ25444.1"/>
    <property type="molecule type" value="Genomic_DNA"/>
</dbReference>
<proteinExistence type="predicted"/>
<accession>A0ABY7KRF0</accession>
<sequence>MTRLRWAIAASGWVALSTTALPAEFPLRVSVTVAFLLTCPGLAVTVWSNGGTFTSGTGRAAVLESAVLAGALSLSVSALVAEALFLGGVFTLTRALLVLALLTSVAALAPALPRATS</sequence>
<feature type="transmembrane region" description="Helical" evidence="1">
    <location>
        <begin position="62"/>
        <end position="86"/>
    </location>
</feature>